<keyword evidence="1" id="KW-1133">Transmembrane helix</keyword>
<dbReference type="EMBL" id="DQHO01000019">
    <property type="protein sequence ID" value="HCS93704.1"/>
    <property type="molecule type" value="Genomic_DNA"/>
</dbReference>
<feature type="transmembrane region" description="Helical" evidence="1">
    <location>
        <begin position="60"/>
        <end position="81"/>
    </location>
</feature>
<dbReference type="Gene3D" id="3.30.70.270">
    <property type="match status" value="1"/>
</dbReference>
<evidence type="ECO:0000313" key="3">
    <source>
        <dbReference type="Proteomes" id="UP000262195"/>
    </source>
</evidence>
<protein>
    <recommendedName>
        <fullName evidence="4">GGDEF domain-containing protein</fullName>
    </recommendedName>
</protein>
<gene>
    <name evidence="2" type="ORF">DIW15_03205</name>
</gene>
<organism evidence="2 3">
    <name type="scientific">Bavariicoccus seileri</name>
    <dbReference type="NCBI Taxonomy" id="549685"/>
    <lineage>
        <taxon>Bacteria</taxon>
        <taxon>Bacillati</taxon>
        <taxon>Bacillota</taxon>
        <taxon>Bacilli</taxon>
        <taxon>Lactobacillales</taxon>
        <taxon>Enterococcaceae</taxon>
        <taxon>Bavariicoccus</taxon>
    </lineage>
</organism>
<dbReference type="InterPro" id="IPR043128">
    <property type="entry name" value="Rev_trsase/Diguanyl_cyclase"/>
</dbReference>
<comment type="caution">
    <text evidence="2">The sequence shown here is derived from an EMBL/GenBank/DDBJ whole genome shotgun (WGS) entry which is preliminary data.</text>
</comment>
<feature type="transmembrane region" description="Helical" evidence="1">
    <location>
        <begin position="35"/>
        <end position="53"/>
    </location>
</feature>
<reference evidence="2 3" key="1">
    <citation type="journal article" date="2018" name="Nat. Biotechnol.">
        <title>A standardized bacterial taxonomy based on genome phylogeny substantially revises the tree of life.</title>
        <authorList>
            <person name="Parks D.H."/>
            <person name="Chuvochina M."/>
            <person name="Waite D.W."/>
            <person name="Rinke C."/>
            <person name="Skarshewski A."/>
            <person name="Chaumeil P.A."/>
            <person name="Hugenholtz P."/>
        </authorList>
    </citation>
    <scope>NUCLEOTIDE SEQUENCE [LARGE SCALE GENOMIC DNA]</scope>
    <source>
        <strain evidence="2">UBA11306</strain>
    </source>
</reference>
<proteinExistence type="predicted"/>
<sequence>MKKILDSITLELTVLLLVFALLLQNQLLYMNIDSTTFVLLNILTFLAIFFGLLSSSVVIIASNLIIFAIGVFTMYFNPIIIANWLKVYLIILFPVFSAISYLVQKRIFRRLDLVYNQKDIGRYLENRNSITGLKNKTAFENDYGYILEFDKRRSFDNRGMYLSLFYVDFIERYLYQGVKATETLLRQLKEALVTNRFPEERIYYIETGAFLILSPRKLTPVTEEDKVVLNENTREILQSIPFITGQNEVNITLKYGTLTIDATSVLTAEQTISRLKRLAETDLSAEYFV</sequence>
<evidence type="ECO:0000313" key="2">
    <source>
        <dbReference type="EMBL" id="HCS93704.1"/>
    </source>
</evidence>
<evidence type="ECO:0008006" key="4">
    <source>
        <dbReference type="Google" id="ProtNLM"/>
    </source>
</evidence>
<keyword evidence="1" id="KW-0472">Membrane</keyword>
<dbReference type="STRING" id="1121105.GCA_000421665_01661"/>
<name>A0A3D4S4H4_9ENTE</name>
<accession>A0A3D4S4H4</accession>
<feature type="transmembrane region" description="Helical" evidence="1">
    <location>
        <begin position="12"/>
        <end position="29"/>
    </location>
</feature>
<keyword evidence="1" id="KW-0812">Transmembrane</keyword>
<dbReference type="AlphaFoldDB" id="A0A3D4S4H4"/>
<evidence type="ECO:0000256" key="1">
    <source>
        <dbReference type="SAM" id="Phobius"/>
    </source>
</evidence>
<dbReference type="Proteomes" id="UP000262195">
    <property type="component" value="Unassembled WGS sequence"/>
</dbReference>
<feature type="transmembrane region" description="Helical" evidence="1">
    <location>
        <begin position="87"/>
        <end position="103"/>
    </location>
</feature>